<feature type="compositionally biased region" description="Low complexity" evidence="1">
    <location>
        <begin position="215"/>
        <end position="227"/>
    </location>
</feature>
<feature type="compositionally biased region" description="Basic residues" evidence="1">
    <location>
        <begin position="200"/>
        <end position="209"/>
    </location>
</feature>
<dbReference type="EMBL" id="BDIP01001927">
    <property type="protein sequence ID" value="GCA62974.1"/>
    <property type="molecule type" value="Genomic_DNA"/>
</dbReference>
<protein>
    <recommendedName>
        <fullName evidence="4">GST C-terminal domain-containing protein</fullName>
    </recommendedName>
</protein>
<feature type="region of interest" description="Disordered" evidence="1">
    <location>
        <begin position="188"/>
        <end position="227"/>
    </location>
</feature>
<comment type="caution">
    <text evidence="2">The sequence shown here is derived from an EMBL/GenBank/DDBJ whole genome shotgun (WGS) entry which is preliminary data.</text>
</comment>
<evidence type="ECO:0000256" key="1">
    <source>
        <dbReference type="SAM" id="MobiDB-lite"/>
    </source>
</evidence>
<evidence type="ECO:0000313" key="2">
    <source>
        <dbReference type="EMBL" id="GCA62974.1"/>
    </source>
</evidence>
<evidence type="ECO:0008006" key="4">
    <source>
        <dbReference type="Google" id="ProtNLM"/>
    </source>
</evidence>
<evidence type="ECO:0000313" key="3">
    <source>
        <dbReference type="Proteomes" id="UP000265618"/>
    </source>
</evidence>
<reference evidence="2 3" key="1">
    <citation type="journal article" date="2018" name="PLoS ONE">
        <title>The draft genome of Kipferlia bialata reveals reductive genome evolution in fornicate parasites.</title>
        <authorList>
            <person name="Tanifuji G."/>
            <person name="Takabayashi S."/>
            <person name="Kume K."/>
            <person name="Takagi M."/>
            <person name="Nakayama T."/>
            <person name="Kamikawa R."/>
            <person name="Inagaki Y."/>
            <person name="Hashimoto T."/>
        </authorList>
    </citation>
    <scope>NUCLEOTIDE SEQUENCE [LARGE SCALE GENOMIC DNA]</scope>
    <source>
        <strain evidence="2">NY0173</strain>
    </source>
</reference>
<proteinExistence type="predicted"/>
<dbReference type="AlphaFoldDB" id="A0A391NM66"/>
<sequence length="227" mass="23697">MEVTCPAHLVTAFTALSVLLKKPFAVNASDSPIVSFVAAAGAEPVLGLYGCLEAACRLVKKTALLAKKDGDAQVQLDTLAGLVERLDAACGQEHVLNTALRAINDCLAPRTFVCGAGMTVCDLVLFSCLCAHLPLIEAGMGKGCASLVRYVNFMHTELVAGKALASGPCPIHVGGVVLPPLKVIVPKKVDKKGKKEQPKPKAKKEKKAPKKAEEPAAAAEVAPPKKE</sequence>
<dbReference type="SUPFAM" id="SSF47616">
    <property type="entry name" value="GST C-terminal domain-like"/>
    <property type="match status" value="1"/>
</dbReference>
<accession>A0A391NM66</accession>
<keyword evidence="3" id="KW-1185">Reference proteome</keyword>
<dbReference type="Gene3D" id="1.20.1050.130">
    <property type="match status" value="1"/>
</dbReference>
<name>A0A391NM66_9EUKA</name>
<gene>
    <name evidence="2" type="ORF">KIPB_007070</name>
</gene>
<dbReference type="Proteomes" id="UP000265618">
    <property type="component" value="Unassembled WGS sequence"/>
</dbReference>
<organism evidence="2 3">
    <name type="scientific">Kipferlia bialata</name>
    <dbReference type="NCBI Taxonomy" id="797122"/>
    <lineage>
        <taxon>Eukaryota</taxon>
        <taxon>Metamonada</taxon>
        <taxon>Carpediemonas-like organisms</taxon>
        <taxon>Kipferlia</taxon>
    </lineage>
</organism>
<dbReference type="InterPro" id="IPR036282">
    <property type="entry name" value="Glutathione-S-Trfase_C_sf"/>
</dbReference>